<dbReference type="GO" id="GO:0070328">
    <property type="term" value="P:triglyceride homeostasis"/>
    <property type="evidence" value="ECO:0007669"/>
    <property type="project" value="InterPro"/>
</dbReference>
<dbReference type="Proteomes" id="UP001174136">
    <property type="component" value="Unassembled WGS sequence"/>
</dbReference>
<dbReference type="AlphaFoldDB" id="A0AA47NQP4"/>
<proteinExistence type="predicted"/>
<protein>
    <submittedName>
        <fullName evidence="2">Uncharacterized protein</fullName>
    </submittedName>
</protein>
<keyword evidence="1" id="KW-0732">Signal</keyword>
<feature type="signal peptide" evidence="1">
    <location>
        <begin position="1"/>
        <end position="25"/>
    </location>
</feature>
<comment type="caution">
    <text evidence="2">The sequence shown here is derived from an EMBL/GenBank/DDBJ whole genome shotgun (WGS) entry which is preliminary data.</text>
</comment>
<dbReference type="PANTHER" id="PTHR21463">
    <property type="entry name" value="ANGIOPOIETIN-LIKE PROTEIN 8"/>
    <property type="match status" value="1"/>
</dbReference>
<name>A0AA47NQP4_MERPO</name>
<evidence type="ECO:0000313" key="2">
    <source>
        <dbReference type="EMBL" id="KAK0133803.1"/>
    </source>
</evidence>
<dbReference type="GO" id="GO:0019216">
    <property type="term" value="P:regulation of lipid metabolic process"/>
    <property type="evidence" value="ECO:0007669"/>
    <property type="project" value="InterPro"/>
</dbReference>
<evidence type="ECO:0000313" key="3">
    <source>
        <dbReference type="Proteomes" id="UP001174136"/>
    </source>
</evidence>
<reference evidence="2" key="1">
    <citation type="journal article" date="2023" name="Front. Mar. Sci.">
        <title>A new Merluccius polli reference genome to investigate the effects of global change in West African waters.</title>
        <authorList>
            <person name="Mateo J.L."/>
            <person name="Blanco-Fernandez C."/>
            <person name="Garcia-Vazquez E."/>
            <person name="Machado-Schiaffino G."/>
        </authorList>
    </citation>
    <scope>NUCLEOTIDE SEQUENCE</scope>
    <source>
        <strain evidence="2">C29</strain>
        <tissue evidence="2">Fin</tissue>
    </source>
</reference>
<feature type="chain" id="PRO_5041248976" evidence="1">
    <location>
        <begin position="26"/>
        <end position="200"/>
    </location>
</feature>
<sequence length="200" mass="22733">MKPSPGPWWWRLVCFSAAFLSGSNTEVQKREKTSGAAATREDVDVLTYGVTQLGHSLVQVNETTEAQMNAIGRSLFTYEGWLWLLGEEAQRAAEAQQHVKEAQRQLQVQMVGVQAQSWVTLDTLAHVEWEDQELWTRVWNVAFYLDAALPAHIELLQEKAAMLSDIIRMLQIFTEYQRASLDGQNQQLSRLQRMVGLNNG</sequence>
<accession>A0AA47NQP4</accession>
<dbReference type="PANTHER" id="PTHR21463:SF0">
    <property type="entry name" value="ANGIOPOIETIN-LIKE PROTEIN 8"/>
    <property type="match status" value="1"/>
</dbReference>
<keyword evidence="3" id="KW-1185">Reference proteome</keyword>
<dbReference type="EMBL" id="JAOPHQ010005829">
    <property type="protein sequence ID" value="KAK0133803.1"/>
    <property type="molecule type" value="Genomic_DNA"/>
</dbReference>
<organism evidence="2 3">
    <name type="scientific">Merluccius polli</name>
    <name type="common">Benguela hake</name>
    <name type="synonym">Merluccius cadenati</name>
    <dbReference type="NCBI Taxonomy" id="89951"/>
    <lineage>
        <taxon>Eukaryota</taxon>
        <taxon>Metazoa</taxon>
        <taxon>Chordata</taxon>
        <taxon>Craniata</taxon>
        <taxon>Vertebrata</taxon>
        <taxon>Euteleostomi</taxon>
        <taxon>Actinopterygii</taxon>
        <taxon>Neopterygii</taxon>
        <taxon>Teleostei</taxon>
        <taxon>Neoteleostei</taxon>
        <taxon>Acanthomorphata</taxon>
        <taxon>Zeiogadaria</taxon>
        <taxon>Gadariae</taxon>
        <taxon>Gadiformes</taxon>
        <taxon>Gadoidei</taxon>
        <taxon>Merlucciidae</taxon>
        <taxon>Merluccius</taxon>
    </lineage>
</organism>
<dbReference type="InterPro" id="IPR026614">
    <property type="entry name" value="ANGPTL8"/>
</dbReference>
<evidence type="ECO:0000256" key="1">
    <source>
        <dbReference type="SAM" id="SignalP"/>
    </source>
</evidence>
<gene>
    <name evidence="2" type="ORF">N1851_030667</name>
</gene>